<feature type="compositionally biased region" description="Polar residues" evidence="1">
    <location>
        <begin position="160"/>
        <end position="172"/>
    </location>
</feature>
<evidence type="ECO:0000313" key="3">
    <source>
        <dbReference type="EMBL" id="MBB4948344.1"/>
    </source>
</evidence>
<name>A0A7W7WJ81_9ACTN</name>
<keyword evidence="4" id="KW-1185">Reference proteome</keyword>
<reference evidence="3 4" key="1">
    <citation type="submission" date="2020-08" db="EMBL/GenBank/DDBJ databases">
        <title>Sequencing the genomes of 1000 actinobacteria strains.</title>
        <authorList>
            <person name="Klenk H.-P."/>
        </authorList>
    </citation>
    <scope>NUCLEOTIDE SEQUENCE [LARGE SCALE GENOMIC DNA]</scope>
    <source>
        <strain evidence="3 4">DSM 44786</strain>
    </source>
</reference>
<feature type="compositionally biased region" description="Pro residues" evidence="1">
    <location>
        <begin position="179"/>
        <end position="197"/>
    </location>
</feature>
<feature type="region of interest" description="Disordered" evidence="1">
    <location>
        <begin position="1"/>
        <end position="34"/>
    </location>
</feature>
<feature type="compositionally biased region" description="Low complexity" evidence="1">
    <location>
        <begin position="257"/>
        <end position="269"/>
    </location>
</feature>
<dbReference type="EMBL" id="JACHJR010000001">
    <property type="protein sequence ID" value="MBB4948344.1"/>
    <property type="molecule type" value="Genomic_DNA"/>
</dbReference>
<feature type="region of interest" description="Disordered" evidence="1">
    <location>
        <begin position="257"/>
        <end position="288"/>
    </location>
</feature>
<evidence type="ECO:0000313" key="4">
    <source>
        <dbReference type="Proteomes" id="UP000573327"/>
    </source>
</evidence>
<evidence type="ECO:0000256" key="1">
    <source>
        <dbReference type="SAM" id="MobiDB-lite"/>
    </source>
</evidence>
<proteinExistence type="predicted"/>
<gene>
    <name evidence="3" type="ORF">F4556_003879</name>
</gene>
<evidence type="ECO:0000256" key="2">
    <source>
        <dbReference type="SAM" id="Phobius"/>
    </source>
</evidence>
<feature type="region of interest" description="Disordered" evidence="1">
    <location>
        <begin position="130"/>
        <end position="205"/>
    </location>
</feature>
<comment type="caution">
    <text evidence="3">The sequence shown here is derived from an EMBL/GenBank/DDBJ whole genome shotgun (WGS) entry which is preliminary data.</text>
</comment>
<dbReference type="AlphaFoldDB" id="A0A7W7WJ81"/>
<dbReference type="Proteomes" id="UP000573327">
    <property type="component" value="Unassembled WGS sequence"/>
</dbReference>
<keyword evidence="2" id="KW-1133">Transmembrane helix</keyword>
<keyword evidence="2" id="KW-0472">Membrane</keyword>
<feature type="transmembrane region" description="Helical" evidence="2">
    <location>
        <begin position="103"/>
        <end position="125"/>
    </location>
</feature>
<sequence>MSTNRSRRIDRATAEQLLAGAPSDPSAGQARLAGRTVPPGHAALAGLLAAATAPEVGDGEQPGEQAALTAFRTVRDQSAAAPLGRATKAVAVTRRARAFSAKALLAAGLATALGGVAVAATTGGLTHLPGGLGGGPEAQAPMSALPSASAPWSGRPSGQPFEQRSTSPSATGAKSARPEPSPSTPAGPVPSTTPPGVLPGTPAAQAELERLCRTFTERLQAGDRVKTLVADPAFAPLVSEAGESEKVQEYCVRLVGAAASGGKPSPGKSAKADPSTGHPTKAAPSAAG</sequence>
<protein>
    <submittedName>
        <fullName evidence="3">Uncharacterized protein</fullName>
    </submittedName>
</protein>
<dbReference type="RefSeq" id="WP_184917792.1">
    <property type="nucleotide sequence ID" value="NZ_JACHJR010000001.1"/>
</dbReference>
<accession>A0A7W7WJ81</accession>
<organism evidence="3 4">
    <name type="scientific">Kitasatospora gansuensis</name>
    <dbReference type="NCBI Taxonomy" id="258050"/>
    <lineage>
        <taxon>Bacteria</taxon>
        <taxon>Bacillati</taxon>
        <taxon>Actinomycetota</taxon>
        <taxon>Actinomycetes</taxon>
        <taxon>Kitasatosporales</taxon>
        <taxon>Streptomycetaceae</taxon>
        <taxon>Kitasatospora</taxon>
    </lineage>
</organism>
<keyword evidence="2" id="KW-0812">Transmembrane</keyword>
<feature type="compositionally biased region" description="Low complexity" evidence="1">
    <location>
        <begin position="138"/>
        <end position="151"/>
    </location>
</feature>